<dbReference type="RefSeq" id="WP_280736170.1">
    <property type="nucleotide sequence ID" value="NZ_CP120368.1"/>
</dbReference>
<name>A0ABY8D306_9HYPH</name>
<sequence length="84" mass="8975">MLNRILIAAVIAAAPASSVFAQADLVCDQAGMTKLETDVNSITDATKKDMAQKELAMAKEAMTANDMAKCKSHMENAMKGRDPM</sequence>
<feature type="chain" id="PRO_5046330281" evidence="1">
    <location>
        <begin position="24"/>
        <end position="84"/>
    </location>
</feature>
<proteinExistence type="predicted"/>
<evidence type="ECO:0000313" key="2">
    <source>
        <dbReference type="EMBL" id="WEX85259.1"/>
    </source>
</evidence>
<gene>
    <name evidence="2" type="ORF">PYH38_002293</name>
</gene>
<protein>
    <submittedName>
        <fullName evidence="2">Uncharacterized protein</fullName>
    </submittedName>
</protein>
<dbReference type="EMBL" id="CP120371">
    <property type="protein sequence ID" value="WEX85259.1"/>
    <property type="molecule type" value="Genomic_DNA"/>
</dbReference>
<evidence type="ECO:0000313" key="3">
    <source>
        <dbReference type="Proteomes" id="UP001235547"/>
    </source>
</evidence>
<feature type="signal peptide" evidence="1">
    <location>
        <begin position="1"/>
        <end position="23"/>
    </location>
</feature>
<keyword evidence="1" id="KW-0732">Signal</keyword>
<organism evidence="2 3">
    <name type="scientific">Sinorhizobium numidicum</name>
    <dbReference type="NCBI Taxonomy" id="680248"/>
    <lineage>
        <taxon>Bacteria</taxon>
        <taxon>Pseudomonadati</taxon>
        <taxon>Pseudomonadota</taxon>
        <taxon>Alphaproteobacteria</taxon>
        <taxon>Hyphomicrobiales</taxon>
        <taxon>Rhizobiaceae</taxon>
        <taxon>Sinorhizobium/Ensifer group</taxon>
        <taxon>Sinorhizobium</taxon>
    </lineage>
</organism>
<dbReference type="Proteomes" id="UP001235547">
    <property type="component" value="Chromosome 1"/>
</dbReference>
<reference evidence="2 3" key="1">
    <citation type="submission" date="2023-03" db="EMBL/GenBank/DDBJ databases">
        <authorList>
            <person name="Kaur S."/>
            <person name="Espinosa-Saiz D."/>
            <person name="Velazquez E."/>
            <person name="Menendez E."/>
            <person name="diCenzo G.C."/>
        </authorList>
    </citation>
    <scope>NUCLEOTIDE SEQUENCE [LARGE SCALE GENOMIC DNA]</scope>
    <source>
        <strain evidence="2 3">LMG 27395</strain>
    </source>
</reference>
<evidence type="ECO:0000256" key="1">
    <source>
        <dbReference type="SAM" id="SignalP"/>
    </source>
</evidence>
<keyword evidence="3" id="KW-1185">Reference proteome</keyword>
<accession>A0ABY8D306</accession>